<dbReference type="PRINTS" id="PR00364">
    <property type="entry name" value="DISEASERSIST"/>
</dbReference>
<dbReference type="InterPro" id="IPR036388">
    <property type="entry name" value="WH-like_DNA-bd_sf"/>
</dbReference>
<evidence type="ECO:0000259" key="3">
    <source>
        <dbReference type="PROSITE" id="PS50011"/>
    </source>
</evidence>
<gene>
    <name evidence="5" type="ORF">ACFYU5_36460</name>
</gene>
<evidence type="ECO:0000256" key="2">
    <source>
        <dbReference type="SAM" id="MobiDB-lite"/>
    </source>
</evidence>
<dbReference type="PRINTS" id="PR00038">
    <property type="entry name" value="HTHLUXR"/>
</dbReference>
<dbReference type="Gene3D" id="3.40.50.300">
    <property type="entry name" value="P-loop containing nucleotide triphosphate hydrolases"/>
    <property type="match status" value="1"/>
</dbReference>
<proteinExistence type="predicted"/>
<dbReference type="Gene3D" id="1.10.10.10">
    <property type="entry name" value="Winged helix-like DNA-binding domain superfamily/Winged helix DNA-binding domain"/>
    <property type="match status" value="1"/>
</dbReference>
<dbReference type="Gene3D" id="1.25.40.10">
    <property type="entry name" value="Tetratricopeptide repeat domain"/>
    <property type="match status" value="1"/>
</dbReference>
<keyword evidence="5" id="KW-0418">Kinase</keyword>
<dbReference type="Pfam" id="PF25872">
    <property type="entry name" value="HTH_77"/>
    <property type="match status" value="1"/>
</dbReference>
<dbReference type="EMBL" id="JBIAMT010000013">
    <property type="protein sequence ID" value="MFF0501925.1"/>
    <property type="molecule type" value="Genomic_DNA"/>
</dbReference>
<dbReference type="SMART" id="SM00421">
    <property type="entry name" value="HTH_LUXR"/>
    <property type="match status" value="1"/>
</dbReference>
<evidence type="ECO:0000313" key="5">
    <source>
        <dbReference type="EMBL" id="MFF0501925.1"/>
    </source>
</evidence>
<dbReference type="Pfam" id="PF00196">
    <property type="entry name" value="GerE"/>
    <property type="match status" value="1"/>
</dbReference>
<name>A0ABW6PFF8_9NOCA</name>
<keyword evidence="5" id="KW-0808">Transferase</keyword>
<dbReference type="PROSITE" id="PS50043">
    <property type="entry name" value="HTH_LUXR_2"/>
    <property type="match status" value="1"/>
</dbReference>
<dbReference type="PANTHER" id="PTHR47691:SF3">
    <property type="entry name" value="HTH-TYPE TRANSCRIPTIONAL REGULATOR RV0890C-RELATED"/>
    <property type="match status" value="1"/>
</dbReference>
<dbReference type="InterPro" id="IPR058852">
    <property type="entry name" value="HTH_77"/>
</dbReference>
<dbReference type="InterPro" id="IPR017441">
    <property type="entry name" value="Protein_kinase_ATP_BS"/>
</dbReference>
<dbReference type="InterPro" id="IPR011009">
    <property type="entry name" value="Kinase-like_dom_sf"/>
</dbReference>
<dbReference type="SUPFAM" id="SSF48452">
    <property type="entry name" value="TPR-like"/>
    <property type="match status" value="1"/>
</dbReference>
<keyword evidence="6" id="KW-1185">Reference proteome</keyword>
<dbReference type="InterPro" id="IPR027417">
    <property type="entry name" value="P-loop_NTPase"/>
</dbReference>
<dbReference type="GO" id="GO:0016301">
    <property type="term" value="F:kinase activity"/>
    <property type="evidence" value="ECO:0007669"/>
    <property type="project" value="UniProtKB-KW"/>
</dbReference>
<dbReference type="PROSITE" id="PS00109">
    <property type="entry name" value="PROTEIN_KINASE_TYR"/>
    <property type="match status" value="1"/>
</dbReference>
<dbReference type="InterPro" id="IPR016032">
    <property type="entry name" value="Sig_transdc_resp-reg_C-effctor"/>
</dbReference>
<dbReference type="SUPFAM" id="SSF46894">
    <property type="entry name" value="C-terminal effector domain of the bipartite response regulators"/>
    <property type="match status" value="1"/>
</dbReference>
<dbReference type="SUPFAM" id="SSF56112">
    <property type="entry name" value="Protein kinase-like (PK-like)"/>
    <property type="match status" value="1"/>
</dbReference>
<dbReference type="InterPro" id="IPR011990">
    <property type="entry name" value="TPR-like_helical_dom_sf"/>
</dbReference>
<organism evidence="5 6">
    <name type="scientific">Nocardia aobensis</name>
    <dbReference type="NCBI Taxonomy" id="257277"/>
    <lineage>
        <taxon>Bacteria</taxon>
        <taxon>Bacillati</taxon>
        <taxon>Actinomycetota</taxon>
        <taxon>Actinomycetes</taxon>
        <taxon>Mycobacteriales</taxon>
        <taxon>Nocardiaceae</taxon>
        <taxon>Nocardia</taxon>
    </lineage>
</organism>
<dbReference type="PANTHER" id="PTHR47691">
    <property type="entry name" value="REGULATOR-RELATED"/>
    <property type="match status" value="1"/>
</dbReference>
<dbReference type="Gene3D" id="1.10.510.10">
    <property type="entry name" value="Transferase(Phosphotransferase) domain 1"/>
    <property type="match status" value="1"/>
</dbReference>
<dbReference type="PROSITE" id="PS00107">
    <property type="entry name" value="PROTEIN_KINASE_ATP"/>
    <property type="match status" value="1"/>
</dbReference>
<evidence type="ECO:0000256" key="1">
    <source>
        <dbReference type="PROSITE-ProRule" id="PRU10141"/>
    </source>
</evidence>
<dbReference type="Proteomes" id="UP001601442">
    <property type="component" value="Unassembled WGS sequence"/>
</dbReference>
<dbReference type="InterPro" id="IPR000792">
    <property type="entry name" value="Tscrpt_reg_LuxR_C"/>
</dbReference>
<comment type="caution">
    <text evidence="5">The sequence shown here is derived from an EMBL/GenBank/DDBJ whole genome shotgun (WGS) entry which is preliminary data.</text>
</comment>
<evidence type="ECO:0000259" key="4">
    <source>
        <dbReference type="PROSITE" id="PS50043"/>
    </source>
</evidence>
<dbReference type="CDD" id="cd06170">
    <property type="entry name" value="LuxR_C_like"/>
    <property type="match status" value="1"/>
</dbReference>
<reference evidence="5 6" key="1">
    <citation type="submission" date="2024-10" db="EMBL/GenBank/DDBJ databases">
        <title>The Natural Products Discovery Center: Release of the First 8490 Sequenced Strains for Exploring Actinobacteria Biosynthetic Diversity.</title>
        <authorList>
            <person name="Kalkreuter E."/>
            <person name="Kautsar S.A."/>
            <person name="Yang D."/>
            <person name="Bader C.D."/>
            <person name="Teijaro C.N."/>
            <person name="Fluegel L."/>
            <person name="Davis C.M."/>
            <person name="Simpson J.R."/>
            <person name="Lauterbach L."/>
            <person name="Steele A.D."/>
            <person name="Gui C."/>
            <person name="Meng S."/>
            <person name="Li G."/>
            <person name="Viehrig K."/>
            <person name="Ye F."/>
            <person name="Su P."/>
            <person name="Kiefer A.F."/>
            <person name="Nichols A."/>
            <person name="Cepeda A.J."/>
            <person name="Yan W."/>
            <person name="Fan B."/>
            <person name="Jiang Y."/>
            <person name="Adhikari A."/>
            <person name="Zheng C.-J."/>
            <person name="Schuster L."/>
            <person name="Cowan T.M."/>
            <person name="Smanski M.J."/>
            <person name="Chevrette M.G."/>
            <person name="De Carvalho L.P.S."/>
            <person name="Shen B."/>
        </authorList>
    </citation>
    <scope>NUCLEOTIDE SEQUENCE [LARGE SCALE GENOMIC DNA]</scope>
    <source>
        <strain evidence="5 6">NPDC004119</strain>
    </source>
</reference>
<dbReference type="PROSITE" id="PS50011">
    <property type="entry name" value="PROTEIN_KINASE_DOM"/>
    <property type="match status" value="1"/>
</dbReference>
<sequence>MSDIDPSKTQREVIPTVTAELAGAGFADADEVGRGGFGVVYRCNQSSLDRTVAVKVLTADLDTQNRERFVREQRAMGRLTGQPNIAGVLQVGTTTSGLPYLVMPYYPQGSLDARIRSHGPLSPAEALRMGIRLAGALETAHRLGILHRDVTPSNILITDYGDPVLTDFGIARIPDGFHTATGTITGSPAFTAPEVLAGETPTPAADIYGLGATLFAALTGHAAFERRSGEQVVAQFLRITTQPTPNLREHGIDEDLSQLIEHAMDRHPEQRPSAAALGEQLQQLQAGRGLPVDEMAVRPQADNGQPDATPIPLIAPATGHSPARPPDPVVPSIRTKGSIPHELTSFVGRRTELTDAKRLLKTSRLVTLTGIGGVGKTRLASRAAAGARRDFPDGVWIVELWQLHDGALLPGVIASSVGLRPQGKPVLDVLIDYLASRQLLLVLDNCEQIVDAAAKIAETLLRACPKLRILATSREALNVGGEAVLQVRPLTVPDPNREPSARAATRYDAVTLFVERAAAAVPNFTLTKDNVAAVTEICRHLDGLPLAIELATARLRTLSPEQILARLTDRYALLTRGSRSAPSRQQTLRWCIDWSYSLCTPLEQQVWAQLSVFAGGFELDAAEQMNSGDLAAEELLDVLTALVDKSVLIREESGSVVRFRLLETVSDYGREKLEQAGLYQKFRRRHQDWYSKLAERAAADWMSPRQLDWIARLHREQPNLREALNFCLTDTEAEPDAALSFATALQPFWLSHGQTGEGRHWLDRALANSPASDPTVRVKALWHASMVADLQWDLGSASALVAQAQALAATTERPIVHSFADLAQGSYRAFAGDFPSARAPMETALEAFMLHGDVYGQVWALLGLFWIHELQEDSATALPYQEKLLAIAESCGDSVHRSYALLGAAVAAWRQDDRDRTLQLLRKLLPLVRKLKDALVAAVALETSAWIEGAQGSARRAAVLLGAAQAMSQLTGTSAVLFPNLAANHADCERAARHTLGRRAFEAAHREGALLDLDAAIGYALGEQRRTAARTPDSSAKLTPRELEVADLISQGLTNRAIATRLNISQRTADGHVEHILTKLGFASRAQVAAWIVERSRSEPSGVRAP</sequence>
<feature type="region of interest" description="Disordered" evidence="2">
    <location>
        <begin position="298"/>
        <end position="325"/>
    </location>
</feature>
<dbReference type="Pfam" id="PF00069">
    <property type="entry name" value="Pkinase"/>
    <property type="match status" value="1"/>
</dbReference>
<keyword evidence="1" id="KW-0547">Nucleotide-binding</keyword>
<accession>A0ABW6PFF8</accession>
<dbReference type="InterPro" id="IPR000719">
    <property type="entry name" value="Prot_kinase_dom"/>
</dbReference>
<keyword evidence="1" id="KW-0067">ATP-binding</keyword>
<dbReference type="Gene3D" id="3.30.200.20">
    <property type="entry name" value="Phosphorylase Kinase, domain 1"/>
    <property type="match status" value="1"/>
</dbReference>
<evidence type="ECO:0000313" key="6">
    <source>
        <dbReference type="Proteomes" id="UP001601442"/>
    </source>
</evidence>
<dbReference type="CDD" id="cd14014">
    <property type="entry name" value="STKc_PknB_like"/>
    <property type="match status" value="1"/>
</dbReference>
<feature type="binding site" evidence="1">
    <location>
        <position position="55"/>
    </location>
    <ligand>
        <name>ATP</name>
        <dbReference type="ChEBI" id="CHEBI:30616"/>
    </ligand>
</feature>
<feature type="domain" description="Protein kinase" evidence="3">
    <location>
        <begin position="26"/>
        <end position="284"/>
    </location>
</feature>
<protein>
    <submittedName>
        <fullName evidence="5">Protein kinase</fullName>
    </submittedName>
</protein>
<feature type="domain" description="HTH luxR-type" evidence="4">
    <location>
        <begin position="1031"/>
        <end position="1096"/>
    </location>
</feature>
<dbReference type="RefSeq" id="WP_387401979.1">
    <property type="nucleotide sequence ID" value="NZ_JBIAMT010000013.1"/>
</dbReference>
<dbReference type="InterPro" id="IPR008266">
    <property type="entry name" value="Tyr_kinase_AS"/>
</dbReference>
<dbReference type="SUPFAM" id="SSF52540">
    <property type="entry name" value="P-loop containing nucleoside triphosphate hydrolases"/>
    <property type="match status" value="1"/>
</dbReference>